<evidence type="ECO:0000313" key="2">
    <source>
        <dbReference type="Proteomes" id="UP000287972"/>
    </source>
</evidence>
<dbReference type="EMBL" id="NKCL01000523">
    <property type="protein sequence ID" value="RSL64818.1"/>
    <property type="molecule type" value="Genomic_DNA"/>
</dbReference>
<sequence>MCVGVNIPTRYPAKSPYRNTPSIPTTRGFIPDLEFLPWNMILAKVMTLSQDLLSTVGPPTLDPVLGETDSITFRIGMSMT</sequence>
<comment type="caution">
    <text evidence="1">The sequence shown here is derived from an EMBL/GenBank/DDBJ whole genome shotgun (WGS) entry which is preliminary data.</text>
</comment>
<organism evidence="1 2">
    <name type="scientific">Fusarium floridanum</name>
    <dbReference type="NCBI Taxonomy" id="1325733"/>
    <lineage>
        <taxon>Eukaryota</taxon>
        <taxon>Fungi</taxon>
        <taxon>Dikarya</taxon>
        <taxon>Ascomycota</taxon>
        <taxon>Pezizomycotina</taxon>
        <taxon>Sordariomycetes</taxon>
        <taxon>Hypocreomycetidae</taxon>
        <taxon>Hypocreales</taxon>
        <taxon>Nectriaceae</taxon>
        <taxon>Fusarium</taxon>
        <taxon>Fusarium solani species complex</taxon>
    </lineage>
</organism>
<dbReference type="AlphaFoldDB" id="A0A428QI75"/>
<proteinExistence type="predicted"/>
<protein>
    <submittedName>
        <fullName evidence="1">Uncharacterized protein</fullName>
    </submittedName>
</protein>
<name>A0A428QI75_9HYPO</name>
<gene>
    <name evidence="1" type="ORF">CEP51_013097</name>
</gene>
<keyword evidence="2" id="KW-1185">Reference proteome</keyword>
<dbReference type="Proteomes" id="UP000287972">
    <property type="component" value="Unassembled WGS sequence"/>
</dbReference>
<evidence type="ECO:0000313" key="1">
    <source>
        <dbReference type="EMBL" id="RSL64818.1"/>
    </source>
</evidence>
<accession>A0A428QI75</accession>
<reference evidence="1 2" key="1">
    <citation type="submission" date="2017-06" db="EMBL/GenBank/DDBJ databases">
        <title>Comparative genomic analysis of Ambrosia Fusariam Clade fungi.</title>
        <authorList>
            <person name="Stajich J.E."/>
            <person name="Carrillo J."/>
            <person name="Kijimoto T."/>
            <person name="Eskalen A."/>
            <person name="O'Donnell K."/>
            <person name="Kasson M."/>
        </authorList>
    </citation>
    <scope>NUCLEOTIDE SEQUENCE [LARGE SCALE GENOMIC DNA]</scope>
    <source>
        <strain evidence="1 2">NRRL62606</strain>
    </source>
</reference>